<organism evidence="8 9">
    <name type="scientific">Paenibacillus konkukensis</name>
    <dbReference type="NCBI Taxonomy" id="2020716"/>
    <lineage>
        <taxon>Bacteria</taxon>
        <taxon>Bacillati</taxon>
        <taxon>Bacillota</taxon>
        <taxon>Bacilli</taxon>
        <taxon>Bacillales</taxon>
        <taxon>Paenibacillaceae</taxon>
        <taxon>Paenibacillus</taxon>
    </lineage>
</organism>
<keyword evidence="9" id="KW-1185">Reference proteome</keyword>
<sequence length="445" mass="46573">MEQKRQIWNDGVGALQWLVFLLANSVTLPIVIGQIYHLPANEVIGLMQRTFLVAGAGSFLQGVFGHRLPIPDGPAGTWLGVFAILGAEIAKQSAGAGGAYSTLQTLETGMLAAGIILILFVVTGLTGWMIKLFTPLVTGVYLLLLGLQLGGVFLQGMLGLSGDAPHLDAVTSIVSFGVFIVILVLSVKGTGWLKNYAVFIGIVLGCSAYYALGKSAELSADAGVGLPALFAWGAPKWDGGMAISAVIIAFILMSNTIASIAAMKQVLNERKDGGEAAAQRREADRSGVVGGVVQLLSGAFSTVGTVPLSSSVGFVRMTGQKKMGPYLSACILLAGVAFVPLLIRLLALLPSPVAYASVMASFVNLVGVGLQSITRNPLDQRRTSILGITLLIGSGAMILPASVFETMPSVFRYVLGNGLILGTMIAVILEQVWRDRQQADEEQGA</sequence>
<keyword evidence="5 7" id="KW-1133">Transmembrane helix</keyword>
<feature type="transmembrane region" description="Helical" evidence="7">
    <location>
        <begin position="241"/>
        <end position="262"/>
    </location>
</feature>
<name>A0ABY4RSZ1_9BACL</name>
<dbReference type="PANTHER" id="PTHR42810">
    <property type="entry name" value="PURINE PERMEASE C1399.01C-RELATED"/>
    <property type="match status" value="1"/>
</dbReference>
<evidence type="ECO:0000256" key="6">
    <source>
        <dbReference type="ARBA" id="ARBA00023136"/>
    </source>
</evidence>
<feature type="transmembrane region" description="Helical" evidence="7">
    <location>
        <begin position="385"/>
        <end position="404"/>
    </location>
</feature>
<evidence type="ECO:0000256" key="7">
    <source>
        <dbReference type="SAM" id="Phobius"/>
    </source>
</evidence>
<reference evidence="8" key="2">
    <citation type="journal article" date="2021" name="J Anim Sci Technol">
        <title>Complete genome sequence of Paenibacillus konkukensis sp. nov. SK3146 as a potential probiotic strain.</title>
        <authorList>
            <person name="Jung H.I."/>
            <person name="Park S."/>
            <person name="Niu K.M."/>
            <person name="Lee S.W."/>
            <person name="Kothari D."/>
            <person name="Yi K.J."/>
            <person name="Kim S.K."/>
        </authorList>
    </citation>
    <scope>NUCLEOTIDE SEQUENCE</scope>
    <source>
        <strain evidence="8">SK3146</strain>
    </source>
</reference>
<keyword evidence="6 7" id="KW-0472">Membrane</keyword>
<feature type="transmembrane region" description="Helical" evidence="7">
    <location>
        <begin position="410"/>
        <end position="429"/>
    </location>
</feature>
<evidence type="ECO:0000256" key="3">
    <source>
        <dbReference type="ARBA" id="ARBA00022448"/>
    </source>
</evidence>
<feature type="transmembrane region" description="Helical" evidence="7">
    <location>
        <begin position="192"/>
        <end position="212"/>
    </location>
</feature>
<comment type="subcellular location">
    <subcellularLocation>
        <location evidence="1">Membrane</location>
        <topology evidence="1">Multi-pass membrane protein</topology>
    </subcellularLocation>
</comment>
<keyword evidence="4 7" id="KW-0812">Transmembrane</keyword>
<feature type="transmembrane region" description="Helical" evidence="7">
    <location>
        <begin position="110"/>
        <end position="128"/>
    </location>
</feature>
<dbReference type="Proteomes" id="UP001057134">
    <property type="component" value="Chromosome"/>
</dbReference>
<comment type="similarity">
    <text evidence="2">Belongs to the nucleobase:cation symporter-2 (NCS2) (TC 2.A.40) family.</text>
</comment>
<accession>A0ABY4RSZ1</accession>
<evidence type="ECO:0000256" key="1">
    <source>
        <dbReference type="ARBA" id="ARBA00004141"/>
    </source>
</evidence>
<feature type="transmembrane region" description="Helical" evidence="7">
    <location>
        <begin position="12"/>
        <end position="36"/>
    </location>
</feature>
<keyword evidence="3" id="KW-0813">Transport</keyword>
<dbReference type="InterPro" id="IPR006043">
    <property type="entry name" value="NCS2"/>
</dbReference>
<evidence type="ECO:0000256" key="4">
    <source>
        <dbReference type="ARBA" id="ARBA00022692"/>
    </source>
</evidence>
<evidence type="ECO:0000256" key="5">
    <source>
        <dbReference type="ARBA" id="ARBA00022989"/>
    </source>
</evidence>
<evidence type="ECO:0000313" key="8">
    <source>
        <dbReference type="EMBL" id="UQZ85090.1"/>
    </source>
</evidence>
<dbReference type="Pfam" id="PF00860">
    <property type="entry name" value="Xan_ur_permease"/>
    <property type="match status" value="1"/>
</dbReference>
<dbReference type="NCBIfam" id="NF037981">
    <property type="entry name" value="NCS2_1"/>
    <property type="match status" value="1"/>
</dbReference>
<evidence type="ECO:0000313" key="9">
    <source>
        <dbReference type="Proteomes" id="UP001057134"/>
    </source>
</evidence>
<dbReference type="EMBL" id="CP027059">
    <property type="protein sequence ID" value="UQZ85090.1"/>
    <property type="molecule type" value="Genomic_DNA"/>
</dbReference>
<reference evidence="8" key="1">
    <citation type="submission" date="2018-02" db="EMBL/GenBank/DDBJ databases">
        <authorList>
            <person name="Kim S.-K."/>
            <person name="Jung H.-I."/>
            <person name="Lee S.-W."/>
        </authorList>
    </citation>
    <scope>NUCLEOTIDE SEQUENCE</scope>
    <source>
        <strain evidence="8">SK3146</strain>
    </source>
</reference>
<evidence type="ECO:0000256" key="2">
    <source>
        <dbReference type="ARBA" id="ARBA00008821"/>
    </source>
</evidence>
<gene>
    <name evidence="8" type="primary">ywdJ</name>
    <name evidence="8" type="ORF">SK3146_04373</name>
</gene>
<feature type="transmembrane region" description="Helical" evidence="7">
    <location>
        <begin position="326"/>
        <end position="347"/>
    </location>
</feature>
<feature type="transmembrane region" description="Helical" evidence="7">
    <location>
        <begin position="140"/>
        <end position="160"/>
    </location>
</feature>
<feature type="transmembrane region" description="Helical" evidence="7">
    <location>
        <begin position="166"/>
        <end position="185"/>
    </location>
</feature>
<feature type="transmembrane region" description="Helical" evidence="7">
    <location>
        <begin position="353"/>
        <end position="373"/>
    </location>
</feature>
<proteinExistence type="inferred from homology"/>
<protein>
    <submittedName>
        <fullName evidence="8">Purine permease YwdJ</fullName>
    </submittedName>
</protein>
<dbReference type="PANTHER" id="PTHR42810:SF1">
    <property type="entry name" value="PURINE PERMEASE YWDJ-RELATED"/>
    <property type="match status" value="1"/>
</dbReference>